<keyword evidence="4" id="KW-0804">Transcription</keyword>
<sequence>MNEKIEISNSEWEIMRILWTLNKATSRQIITILEAKLGWKEATTKTFITRLVSKRYIRTIKDQKAYIYLPTVQEQETIDTQLMTNFDKICQKHAGMTLAHLIKNVPLTITDIERLEKLLLEKKKNAPEVLPCNCLPISQDKCTCNKCDGI</sequence>
<dbReference type="GO" id="GO:0045892">
    <property type="term" value="P:negative regulation of DNA-templated transcription"/>
    <property type="evidence" value="ECO:0007669"/>
    <property type="project" value="InterPro"/>
</dbReference>
<evidence type="ECO:0000256" key="1">
    <source>
        <dbReference type="ARBA" id="ARBA00011046"/>
    </source>
</evidence>
<dbReference type="EMBL" id="JAIULA010000002">
    <property type="protein sequence ID" value="MCP0886099.1"/>
    <property type="molecule type" value="Genomic_DNA"/>
</dbReference>
<comment type="similarity">
    <text evidence="1">Belongs to the BlaI transcriptional regulatory family.</text>
</comment>
<keyword evidence="6" id="KW-1185">Reference proteome</keyword>
<evidence type="ECO:0000313" key="6">
    <source>
        <dbReference type="Proteomes" id="UP001139006"/>
    </source>
</evidence>
<evidence type="ECO:0000256" key="3">
    <source>
        <dbReference type="ARBA" id="ARBA00023125"/>
    </source>
</evidence>
<evidence type="ECO:0000256" key="2">
    <source>
        <dbReference type="ARBA" id="ARBA00023015"/>
    </source>
</evidence>
<keyword evidence="3" id="KW-0238">DNA-binding</keyword>
<dbReference type="GO" id="GO:0003677">
    <property type="term" value="F:DNA binding"/>
    <property type="evidence" value="ECO:0007669"/>
    <property type="project" value="UniProtKB-KW"/>
</dbReference>
<accession>A0A9X2FGX6</accession>
<dbReference type="InterPro" id="IPR014071">
    <property type="entry name" value="Cu_transp_CopY/TcrY"/>
</dbReference>
<organism evidence="5 6">
    <name type="scientific">Ligilactobacillus ubinensis</name>
    <dbReference type="NCBI Taxonomy" id="2876789"/>
    <lineage>
        <taxon>Bacteria</taxon>
        <taxon>Bacillati</taxon>
        <taxon>Bacillota</taxon>
        <taxon>Bacilli</taxon>
        <taxon>Lactobacillales</taxon>
        <taxon>Lactobacillaceae</taxon>
        <taxon>Ligilactobacillus</taxon>
    </lineage>
</organism>
<dbReference type="InterPro" id="IPR005650">
    <property type="entry name" value="BlaI_family"/>
</dbReference>
<evidence type="ECO:0000256" key="4">
    <source>
        <dbReference type="ARBA" id="ARBA00023163"/>
    </source>
</evidence>
<dbReference type="Proteomes" id="UP001139006">
    <property type="component" value="Unassembled WGS sequence"/>
</dbReference>
<comment type="caution">
    <text evidence="5">The sequence shown here is derived from an EMBL/GenBank/DDBJ whole genome shotgun (WGS) entry which is preliminary data.</text>
</comment>
<dbReference type="NCBIfam" id="TIGR02698">
    <property type="entry name" value="CopY_TcrY"/>
    <property type="match status" value="1"/>
</dbReference>
<gene>
    <name evidence="5" type="ORF">LB941_01960</name>
</gene>
<dbReference type="Gene3D" id="1.10.10.10">
    <property type="entry name" value="Winged helix-like DNA-binding domain superfamily/Winged helix DNA-binding domain"/>
    <property type="match status" value="1"/>
</dbReference>
<dbReference type="SUPFAM" id="SSF46785">
    <property type="entry name" value="Winged helix' DNA-binding domain"/>
    <property type="match status" value="1"/>
</dbReference>
<evidence type="ECO:0000313" key="5">
    <source>
        <dbReference type="EMBL" id="MCP0886099.1"/>
    </source>
</evidence>
<dbReference type="RefSeq" id="WP_253359055.1">
    <property type="nucleotide sequence ID" value="NZ_JAIULA010000002.1"/>
</dbReference>
<dbReference type="Pfam" id="PF03965">
    <property type="entry name" value="Penicillinase_R"/>
    <property type="match status" value="1"/>
</dbReference>
<dbReference type="InterPro" id="IPR036388">
    <property type="entry name" value="WH-like_DNA-bd_sf"/>
</dbReference>
<dbReference type="PIRSF" id="PIRSF019455">
    <property type="entry name" value="CopR_AtkY"/>
    <property type="match status" value="1"/>
</dbReference>
<dbReference type="InterPro" id="IPR036390">
    <property type="entry name" value="WH_DNA-bd_sf"/>
</dbReference>
<protein>
    <submittedName>
        <fullName evidence="5">CopY/TcrY family copper transport repressor</fullName>
    </submittedName>
</protein>
<name>A0A9X2FGX6_9LACO</name>
<reference evidence="5 6" key="1">
    <citation type="journal article" date="2023" name="Int. J. Syst. Evol. Microbiol.">
        <title>Ligilactobacillus ubinensis sp. nov., a novel species isolated from the wild ferment of a durian fruit (Durio zibethinus).</title>
        <authorList>
            <person name="Heng Y.C."/>
            <person name="Menon N."/>
            <person name="Chen B."/>
            <person name="Loo B.Z.L."/>
            <person name="Wong G.W.J."/>
            <person name="Lim A.C.H."/>
            <person name="Silvaraju S."/>
            <person name="Kittelmann S."/>
        </authorList>
    </citation>
    <scope>NUCLEOTIDE SEQUENCE [LARGE SCALE GENOMIC DNA]</scope>
    <source>
        <strain evidence="5 6">WILCCON 0076</strain>
    </source>
</reference>
<keyword evidence="2" id="KW-0805">Transcription regulation</keyword>
<dbReference type="AlphaFoldDB" id="A0A9X2FGX6"/>
<proteinExistence type="inferred from homology"/>